<dbReference type="EMBL" id="AP021906">
    <property type="protein sequence ID" value="BBP93198.1"/>
    <property type="molecule type" value="Genomic_DNA"/>
</dbReference>
<accession>A0A5S9MJB0</accession>
<dbReference type="Proteomes" id="UP000464658">
    <property type="component" value="Chromosome"/>
</dbReference>
<evidence type="ECO:0000313" key="2">
    <source>
        <dbReference type="Proteomes" id="UP000464658"/>
    </source>
</evidence>
<name>A0A5S9MJB0_BACIA</name>
<evidence type="ECO:0000313" key="1">
    <source>
        <dbReference type="EMBL" id="BBP93198.1"/>
    </source>
</evidence>
<sequence>MKMNAELDFQKRQSRRRWLIPGLLLSLGVGICLGLALGSVQLSLPDLIAALTGSGQPVHEKKKSWIYACRAFS</sequence>
<gene>
    <name evidence="1" type="ORF">BsIDN1_68160</name>
</gene>
<protein>
    <submittedName>
        <fullName evidence="1">Uncharacterized protein</fullName>
    </submittedName>
</protein>
<proteinExistence type="predicted"/>
<organism evidence="1 2">
    <name type="scientific">Bacillus safensis</name>
    <dbReference type="NCBI Taxonomy" id="561879"/>
    <lineage>
        <taxon>Bacteria</taxon>
        <taxon>Bacillati</taxon>
        <taxon>Bacillota</taxon>
        <taxon>Bacilli</taxon>
        <taxon>Bacillales</taxon>
        <taxon>Bacillaceae</taxon>
        <taxon>Bacillus</taxon>
    </lineage>
</organism>
<reference evidence="1 2" key="1">
    <citation type="submission" date="2019-12" db="EMBL/GenBank/DDBJ databases">
        <title>Full genome sequence of a Bacillus safensis strain isolated from commercially available natto in Indonesia.</title>
        <authorList>
            <person name="Yoshida M."/>
            <person name="Uomi M."/>
            <person name="Waturangi D."/>
            <person name="Ekaputri J.J."/>
            <person name="Setiamarga D.H.E."/>
        </authorList>
    </citation>
    <scope>NUCLEOTIDE SEQUENCE [LARGE SCALE GENOMIC DNA]</scope>
    <source>
        <strain evidence="1 2">IDN1</strain>
    </source>
</reference>
<dbReference type="AlphaFoldDB" id="A0A5S9MJB0"/>